<dbReference type="RefSeq" id="WP_074831342.1">
    <property type="nucleotide sequence ID" value="NZ_FNTI01000001.1"/>
</dbReference>
<evidence type="ECO:0000259" key="3">
    <source>
        <dbReference type="Pfam" id="PF03061"/>
    </source>
</evidence>
<proteinExistence type="inferred from homology"/>
<evidence type="ECO:0000313" key="5">
    <source>
        <dbReference type="Proteomes" id="UP000183208"/>
    </source>
</evidence>
<dbReference type="PANTHER" id="PTHR21660">
    <property type="entry name" value="THIOESTERASE SUPERFAMILY MEMBER-RELATED"/>
    <property type="match status" value="1"/>
</dbReference>
<dbReference type="GO" id="GO:0047617">
    <property type="term" value="F:fatty acyl-CoA hydrolase activity"/>
    <property type="evidence" value="ECO:0007669"/>
    <property type="project" value="InterPro"/>
</dbReference>
<accession>A0A1M6YM02</accession>
<dbReference type="SUPFAM" id="SSF54637">
    <property type="entry name" value="Thioesterase/thiol ester dehydrase-isomerase"/>
    <property type="match status" value="1"/>
</dbReference>
<organism evidence="4 5">
    <name type="scientific">Bradyrhizobium lablabi</name>
    <dbReference type="NCBI Taxonomy" id="722472"/>
    <lineage>
        <taxon>Bacteria</taxon>
        <taxon>Pseudomonadati</taxon>
        <taxon>Pseudomonadota</taxon>
        <taxon>Alphaproteobacteria</taxon>
        <taxon>Hyphomicrobiales</taxon>
        <taxon>Nitrobacteraceae</taxon>
        <taxon>Bradyrhizobium</taxon>
    </lineage>
</organism>
<dbReference type="Gene3D" id="3.10.129.10">
    <property type="entry name" value="Hotdog Thioesterase"/>
    <property type="match status" value="1"/>
</dbReference>
<sequence length="160" mass="16669">MSGRTTPRTYGTVSADRKKEMSGLEFVQGLADGTLPLNTIAQTLGYDVTEAANGRVVVTAEPGGNHLNPAGTVHGGLAATLLDSCMGLAVQSTLEKGVSQTTLEFKISLVRPITSETGEIRAEGVVLTSGRRVGTAEGRITDRNGRLLAHGTTTCLIFPS</sequence>
<dbReference type="InterPro" id="IPR003736">
    <property type="entry name" value="PAAI_dom"/>
</dbReference>
<dbReference type="CDD" id="cd03443">
    <property type="entry name" value="PaaI_thioesterase"/>
    <property type="match status" value="1"/>
</dbReference>
<dbReference type="AlphaFoldDB" id="A0A1M6YM02"/>
<dbReference type="NCBIfam" id="TIGR00369">
    <property type="entry name" value="unchar_dom_1"/>
    <property type="match status" value="1"/>
</dbReference>
<evidence type="ECO:0000313" key="4">
    <source>
        <dbReference type="EMBL" id="SED13540.1"/>
    </source>
</evidence>
<dbReference type="PANTHER" id="PTHR21660:SF1">
    <property type="entry name" value="ACYL-COENZYME A THIOESTERASE 13"/>
    <property type="match status" value="1"/>
</dbReference>
<reference evidence="4 5" key="1">
    <citation type="submission" date="2016-10" db="EMBL/GenBank/DDBJ databases">
        <authorList>
            <person name="de Groot N.N."/>
        </authorList>
    </citation>
    <scope>NUCLEOTIDE SEQUENCE [LARGE SCALE GENOMIC DNA]</scope>
    <source>
        <strain evidence="4 5">GAS522</strain>
    </source>
</reference>
<feature type="domain" description="Thioesterase" evidence="3">
    <location>
        <begin position="71"/>
        <end position="148"/>
    </location>
</feature>
<evidence type="ECO:0000256" key="1">
    <source>
        <dbReference type="ARBA" id="ARBA00008324"/>
    </source>
</evidence>
<dbReference type="OrthoDB" id="9813282at2"/>
<dbReference type="InterPro" id="IPR029069">
    <property type="entry name" value="HotDog_dom_sf"/>
</dbReference>
<dbReference type="Proteomes" id="UP000183208">
    <property type="component" value="Unassembled WGS sequence"/>
</dbReference>
<dbReference type="EMBL" id="FNTI01000001">
    <property type="protein sequence ID" value="SED13540.1"/>
    <property type="molecule type" value="Genomic_DNA"/>
</dbReference>
<dbReference type="InterPro" id="IPR006683">
    <property type="entry name" value="Thioestr_dom"/>
</dbReference>
<evidence type="ECO:0000256" key="2">
    <source>
        <dbReference type="ARBA" id="ARBA00022801"/>
    </source>
</evidence>
<comment type="similarity">
    <text evidence="1">Belongs to the thioesterase PaaI family.</text>
</comment>
<keyword evidence="2" id="KW-0378">Hydrolase</keyword>
<dbReference type="InterPro" id="IPR039298">
    <property type="entry name" value="ACOT13"/>
</dbReference>
<gene>
    <name evidence="4" type="ORF">SAMN05444171_3233</name>
</gene>
<name>A0A1M6YM02_9BRAD</name>
<dbReference type="Pfam" id="PF03061">
    <property type="entry name" value="4HBT"/>
    <property type="match status" value="1"/>
</dbReference>
<protein>
    <submittedName>
        <fullName evidence="4">Uncharacterized domain 1-containing protein</fullName>
    </submittedName>
</protein>